<dbReference type="InterPro" id="IPR018484">
    <property type="entry name" value="FGGY_N"/>
</dbReference>
<feature type="domain" description="Carbohydrate kinase FGGY N-terminal" evidence="4">
    <location>
        <begin position="2"/>
        <end position="162"/>
    </location>
</feature>
<dbReference type="GO" id="GO:0016301">
    <property type="term" value="F:kinase activity"/>
    <property type="evidence" value="ECO:0007669"/>
    <property type="project" value="UniProtKB-KW"/>
</dbReference>
<evidence type="ECO:0000313" key="7">
    <source>
        <dbReference type="Proteomes" id="UP000649604"/>
    </source>
</evidence>
<dbReference type="PANTHER" id="PTHR43095">
    <property type="entry name" value="SUGAR KINASE"/>
    <property type="match status" value="1"/>
</dbReference>
<dbReference type="Gene3D" id="3.30.420.40">
    <property type="match status" value="2"/>
</dbReference>
<dbReference type="EMBL" id="WJJP01000211">
    <property type="protein sequence ID" value="MBD3324274.1"/>
    <property type="molecule type" value="Genomic_DNA"/>
</dbReference>
<evidence type="ECO:0000259" key="5">
    <source>
        <dbReference type="Pfam" id="PF02782"/>
    </source>
</evidence>
<evidence type="ECO:0000256" key="2">
    <source>
        <dbReference type="ARBA" id="ARBA00022679"/>
    </source>
</evidence>
<evidence type="ECO:0000259" key="4">
    <source>
        <dbReference type="Pfam" id="PF00370"/>
    </source>
</evidence>
<dbReference type="InterPro" id="IPR018485">
    <property type="entry name" value="FGGY_C"/>
</dbReference>
<keyword evidence="2" id="KW-0808">Transferase</keyword>
<organism evidence="6 7">
    <name type="scientific">candidate division KSB3 bacterium</name>
    <dbReference type="NCBI Taxonomy" id="2044937"/>
    <lineage>
        <taxon>Bacteria</taxon>
        <taxon>candidate division KSB3</taxon>
    </lineage>
</organism>
<comment type="caution">
    <text evidence="6">The sequence shown here is derived from an EMBL/GenBank/DDBJ whole genome shotgun (WGS) entry which is preliminary data.</text>
</comment>
<name>A0A9D5JUC6_9BACT</name>
<dbReference type="Pfam" id="PF02782">
    <property type="entry name" value="FGGY_C"/>
    <property type="match status" value="1"/>
</dbReference>
<dbReference type="Pfam" id="PF00370">
    <property type="entry name" value="FGGY_N"/>
    <property type="match status" value="1"/>
</dbReference>
<dbReference type="InterPro" id="IPR043129">
    <property type="entry name" value="ATPase_NBD"/>
</dbReference>
<evidence type="ECO:0000256" key="3">
    <source>
        <dbReference type="ARBA" id="ARBA00022777"/>
    </source>
</evidence>
<evidence type="ECO:0000256" key="1">
    <source>
        <dbReference type="ARBA" id="ARBA00009156"/>
    </source>
</evidence>
<feature type="non-terminal residue" evidence="6">
    <location>
        <position position="1"/>
    </location>
</feature>
<keyword evidence="3" id="KW-0418">Kinase</keyword>
<proteinExistence type="inferred from homology"/>
<dbReference type="PIRSF" id="PIRSF000538">
    <property type="entry name" value="GlpK"/>
    <property type="match status" value="1"/>
</dbReference>
<dbReference type="Proteomes" id="UP000649604">
    <property type="component" value="Unassembled WGS sequence"/>
</dbReference>
<dbReference type="SUPFAM" id="SSF53067">
    <property type="entry name" value="Actin-like ATPase domain"/>
    <property type="match status" value="2"/>
</dbReference>
<dbReference type="GO" id="GO:0005975">
    <property type="term" value="P:carbohydrate metabolic process"/>
    <property type="evidence" value="ECO:0007669"/>
    <property type="project" value="InterPro"/>
</dbReference>
<dbReference type="AlphaFoldDB" id="A0A9D5JUC6"/>
<feature type="domain" description="Carbohydrate kinase FGGY C-terminal" evidence="5">
    <location>
        <begin position="203"/>
        <end position="368"/>
    </location>
</feature>
<dbReference type="InterPro" id="IPR050406">
    <property type="entry name" value="FGGY_Carb_Kinase"/>
</dbReference>
<comment type="similarity">
    <text evidence="1">Belongs to the FGGY kinase family.</text>
</comment>
<evidence type="ECO:0000313" key="6">
    <source>
        <dbReference type="EMBL" id="MBD3324274.1"/>
    </source>
</evidence>
<reference evidence="6" key="1">
    <citation type="submission" date="2019-11" db="EMBL/GenBank/DDBJ databases">
        <title>Microbial mats filling the niche in hypersaline microbial mats.</title>
        <authorList>
            <person name="Wong H.L."/>
            <person name="Macleod F.I."/>
            <person name="White R.A. III"/>
            <person name="Burns B.P."/>
        </authorList>
    </citation>
    <scope>NUCLEOTIDE SEQUENCE</scope>
    <source>
        <strain evidence="6">Rbin_158</strain>
    </source>
</reference>
<dbReference type="PANTHER" id="PTHR43095:SF5">
    <property type="entry name" value="XYLULOSE KINASE"/>
    <property type="match status" value="1"/>
</dbReference>
<accession>A0A9D5JUC6</accession>
<evidence type="ECO:0008006" key="8">
    <source>
        <dbReference type="Google" id="ProtNLM"/>
    </source>
</evidence>
<protein>
    <recommendedName>
        <fullName evidence="8">Carbohydrate kinase</fullName>
    </recommendedName>
</protein>
<dbReference type="InterPro" id="IPR000577">
    <property type="entry name" value="Carb_kinase_FGGY"/>
</dbReference>
<sequence length="430" mass="48064">VDHDIRPLRRAILWNDLRCAKEADYARQTVGEQRIFERTGYPPGQWTLYKVLWLKHNEPALYERMFKILLVQDYLIYKLTGKLVMAQGSGTMTGALDIANPTRWALDIIRALGIRDDIWVEPILPGAAVAGHVTKQAARETGLPEGLPVFTGGGDQPCGSLGAGVMQVGELGINGGTSCSNEFVVRDLPERNAPNYFIEISPTGEYIVENDIPSGGSAVMNWYKNNFGAHEIQLAEREQRNVWEVIYGQVADSPPGNRGMMIVPYLQGVYGPYWDQHARAVFFGLQTDHGRPHLIRGLLEGVAYEARREVEMMEAGSGTQVELMKMYGGSARSDHWNQMFADMFNKPLHVPETAETTALGAAISAAVGCGLYADFQHAVDAMVSIKQRYTPNARNALRYDKLYRSVYVKLYERVREFTHTIADINEEFGD</sequence>
<gene>
    <name evidence="6" type="ORF">GF339_06795</name>
</gene>